<dbReference type="GO" id="GO:0010389">
    <property type="term" value="P:regulation of G2/M transition of mitotic cell cycle"/>
    <property type="evidence" value="ECO:0007669"/>
    <property type="project" value="TreeGrafter"/>
</dbReference>
<sequence>MRESKKTWYDISACITSCNASEPQGVTTHSFHDHERQVLLGATKMEADWRSSLSFSDRLQATAKIAKAYKTANPSCASAESSKHAKASEEEARKHALTLAGPVEDHHANEHIFPNLPTSGSTIGRFINGQHYRDGLFSEVFKAIDPDASEQDTKSLVALKITTPDMEQPPHNSKREARILSAAKGDRVIALLETFQQAGGHLVMVFPFMPFGLDSLLYHNKLSSSARKPVLRDLFSGLAHLHKLGIIHRDIKPSNVLLSSPSGPAFLADFGIAWSPNDAACESAKQKILDVGTTCYRPPELLFGHQAYSEKLDMWAAGCVAAQVVCLNGKTLFDAGDLGSELALIRSMFETLGTPDLKVWPEAEHFHDWGKMNFVRYEGKKWEEILPMAEARDVDLVSSLVVFESGRRLSGAEALKHDALR</sequence>
<accession>A0A6G1LCS0</accession>
<name>A0A6G1LCS0_9PEZI</name>
<dbReference type="GO" id="GO:0005737">
    <property type="term" value="C:cytoplasm"/>
    <property type="evidence" value="ECO:0007669"/>
    <property type="project" value="TreeGrafter"/>
</dbReference>
<evidence type="ECO:0000259" key="7">
    <source>
        <dbReference type="PROSITE" id="PS50011"/>
    </source>
</evidence>
<comment type="catalytic activity">
    <reaction evidence="6">
        <text>L-seryl-[protein] + ATP = O-phospho-L-seryl-[protein] + ADP + H(+)</text>
        <dbReference type="Rhea" id="RHEA:17989"/>
        <dbReference type="Rhea" id="RHEA-COMP:9863"/>
        <dbReference type="Rhea" id="RHEA-COMP:11604"/>
        <dbReference type="ChEBI" id="CHEBI:15378"/>
        <dbReference type="ChEBI" id="CHEBI:29999"/>
        <dbReference type="ChEBI" id="CHEBI:30616"/>
        <dbReference type="ChEBI" id="CHEBI:83421"/>
        <dbReference type="ChEBI" id="CHEBI:456216"/>
        <dbReference type="EC" id="2.7.11.22"/>
    </reaction>
</comment>
<dbReference type="InterPro" id="IPR011009">
    <property type="entry name" value="Kinase-like_dom_sf"/>
</dbReference>
<dbReference type="GO" id="GO:0004693">
    <property type="term" value="F:cyclin-dependent protein serine/threonine kinase activity"/>
    <property type="evidence" value="ECO:0007669"/>
    <property type="project" value="UniProtKB-EC"/>
</dbReference>
<dbReference type="GO" id="GO:0007165">
    <property type="term" value="P:signal transduction"/>
    <property type="evidence" value="ECO:0007669"/>
    <property type="project" value="TreeGrafter"/>
</dbReference>
<comment type="similarity">
    <text evidence="1">Belongs to the protein kinase superfamily. CMGC Ser/Thr protein kinase family. CDC2/CDKX subfamily.</text>
</comment>
<dbReference type="SUPFAM" id="SSF56112">
    <property type="entry name" value="Protein kinase-like (PK-like)"/>
    <property type="match status" value="1"/>
</dbReference>
<dbReference type="GO" id="GO:0030332">
    <property type="term" value="F:cyclin binding"/>
    <property type="evidence" value="ECO:0007669"/>
    <property type="project" value="TreeGrafter"/>
</dbReference>
<dbReference type="PANTHER" id="PTHR24056">
    <property type="entry name" value="CELL DIVISION PROTEIN KINASE"/>
    <property type="match status" value="1"/>
</dbReference>
<dbReference type="EC" id="2.7.11.22" evidence="2"/>
<dbReference type="SMART" id="SM00220">
    <property type="entry name" value="S_TKc"/>
    <property type="match status" value="1"/>
</dbReference>
<organism evidence="8 9">
    <name type="scientific">Teratosphaeria nubilosa</name>
    <dbReference type="NCBI Taxonomy" id="161662"/>
    <lineage>
        <taxon>Eukaryota</taxon>
        <taxon>Fungi</taxon>
        <taxon>Dikarya</taxon>
        <taxon>Ascomycota</taxon>
        <taxon>Pezizomycotina</taxon>
        <taxon>Dothideomycetes</taxon>
        <taxon>Dothideomycetidae</taxon>
        <taxon>Mycosphaerellales</taxon>
        <taxon>Teratosphaeriaceae</taxon>
        <taxon>Teratosphaeria</taxon>
    </lineage>
</organism>
<dbReference type="InterPro" id="IPR050108">
    <property type="entry name" value="CDK"/>
</dbReference>
<keyword evidence="8" id="KW-0808">Transferase</keyword>
<dbReference type="GO" id="GO:0000307">
    <property type="term" value="C:cyclin-dependent protein kinase holoenzyme complex"/>
    <property type="evidence" value="ECO:0007669"/>
    <property type="project" value="TreeGrafter"/>
</dbReference>
<gene>
    <name evidence="8" type="ORF">EJ03DRAFT_335562</name>
</gene>
<evidence type="ECO:0000256" key="5">
    <source>
        <dbReference type="ARBA" id="ARBA00047811"/>
    </source>
</evidence>
<dbReference type="GO" id="GO:0010468">
    <property type="term" value="P:regulation of gene expression"/>
    <property type="evidence" value="ECO:0007669"/>
    <property type="project" value="TreeGrafter"/>
</dbReference>
<dbReference type="PANTHER" id="PTHR24056:SF576">
    <property type="entry name" value="SERINE_THREONINE-PROTEIN KINASE CSK1"/>
    <property type="match status" value="1"/>
</dbReference>
<evidence type="ECO:0000256" key="4">
    <source>
        <dbReference type="ARBA" id="ARBA00022840"/>
    </source>
</evidence>
<proteinExistence type="inferred from homology"/>
<dbReference type="PROSITE" id="PS00108">
    <property type="entry name" value="PROTEIN_KINASE_ST"/>
    <property type="match status" value="1"/>
</dbReference>
<keyword evidence="9" id="KW-1185">Reference proteome</keyword>
<dbReference type="GO" id="GO:0005634">
    <property type="term" value="C:nucleus"/>
    <property type="evidence" value="ECO:0007669"/>
    <property type="project" value="TreeGrafter"/>
</dbReference>
<dbReference type="OrthoDB" id="413582at2759"/>
<evidence type="ECO:0000256" key="1">
    <source>
        <dbReference type="ARBA" id="ARBA00006485"/>
    </source>
</evidence>
<dbReference type="AlphaFoldDB" id="A0A6G1LCS0"/>
<feature type="domain" description="Protein kinase" evidence="7">
    <location>
        <begin position="126"/>
        <end position="420"/>
    </location>
</feature>
<dbReference type="Pfam" id="PF00069">
    <property type="entry name" value="Pkinase"/>
    <property type="match status" value="1"/>
</dbReference>
<protein>
    <recommendedName>
        <fullName evidence="2">cyclin-dependent kinase</fullName>
        <ecNumber evidence="2">2.7.11.22</ecNumber>
    </recommendedName>
</protein>
<dbReference type="InterPro" id="IPR000719">
    <property type="entry name" value="Prot_kinase_dom"/>
</dbReference>
<dbReference type="Proteomes" id="UP000799436">
    <property type="component" value="Unassembled WGS sequence"/>
</dbReference>
<reference evidence="8" key="1">
    <citation type="journal article" date="2020" name="Stud. Mycol.">
        <title>101 Dothideomycetes genomes: a test case for predicting lifestyles and emergence of pathogens.</title>
        <authorList>
            <person name="Haridas S."/>
            <person name="Albert R."/>
            <person name="Binder M."/>
            <person name="Bloem J."/>
            <person name="Labutti K."/>
            <person name="Salamov A."/>
            <person name="Andreopoulos B."/>
            <person name="Baker S."/>
            <person name="Barry K."/>
            <person name="Bills G."/>
            <person name="Bluhm B."/>
            <person name="Cannon C."/>
            <person name="Castanera R."/>
            <person name="Culley D."/>
            <person name="Daum C."/>
            <person name="Ezra D."/>
            <person name="Gonzalez J."/>
            <person name="Henrissat B."/>
            <person name="Kuo A."/>
            <person name="Liang C."/>
            <person name="Lipzen A."/>
            <person name="Lutzoni F."/>
            <person name="Magnuson J."/>
            <person name="Mondo S."/>
            <person name="Nolan M."/>
            <person name="Ohm R."/>
            <person name="Pangilinan J."/>
            <person name="Park H.-J."/>
            <person name="Ramirez L."/>
            <person name="Alfaro M."/>
            <person name="Sun H."/>
            <person name="Tritt A."/>
            <person name="Yoshinaga Y."/>
            <person name="Zwiers L.-H."/>
            <person name="Turgeon B."/>
            <person name="Goodwin S."/>
            <person name="Spatafora J."/>
            <person name="Crous P."/>
            <person name="Grigoriev I."/>
        </authorList>
    </citation>
    <scope>NUCLEOTIDE SEQUENCE</scope>
    <source>
        <strain evidence="8">CBS 116005</strain>
    </source>
</reference>
<dbReference type="Gene3D" id="1.10.510.10">
    <property type="entry name" value="Transferase(Phosphotransferase) domain 1"/>
    <property type="match status" value="1"/>
</dbReference>
<dbReference type="GO" id="GO:0005524">
    <property type="term" value="F:ATP binding"/>
    <property type="evidence" value="ECO:0007669"/>
    <property type="project" value="UniProtKB-KW"/>
</dbReference>
<dbReference type="InterPro" id="IPR008271">
    <property type="entry name" value="Ser/Thr_kinase_AS"/>
</dbReference>
<keyword evidence="3" id="KW-0547">Nucleotide-binding</keyword>
<keyword evidence="4" id="KW-0067">ATP-binding</keyword>
<keyword evidence="8" id="KW-0418">Kinase</keyword>
<evidence type="ECO:0000256" key="3">
    <source>
        <dbReference type="ARBA" id="ARBA00022741"/>
    </source>
</evidence>
<dbReference type="GO" id="GO:0000082">
    <property type="term" value="P:G1/S transition of mitotic cell cycle"/>
    <property type="evidence" value="ECO:0007669"/>
    <property type="project" value="TreeGrafter"/>
</dbReference>
<comment type="catalytic activity">
    <reaction evidence="5">
        <text>L-threonyl-[protein] + ATP = O-phospho-L-threonyl-[protein] + ADP + H(+)</text>
        <dbReference type="Rhea" id="RHEA:46608"/>
        <dbReference type="Rhea" id="RHEA-COMP:11060"/>
        <dbReference type="Rhea" id="RHEA-COMP:11605"/>
        <dbReference type="ChEBI" id="CHEBI:15378"/>
        <dbReference type="ChEBI" id="CHEBI:30013"/>
        <dbReference type="ChEBI" id="CHEBI:30616"/>
        <dbReference type="ChEBI" id="CHEBI:61977"/>
        <dbReference type="ChEBI" id="CHEBI:456216"/>
        <dbReference type="EC" id="2.7.11.22"/>
    </reaction>
</comment>
<dbReference type="Gene3D" id="3.30.200.20">
    <property type="entry name" value="Phosphorylase Kinase, domain 1"/>
    <property type="match status" value="1"/>
</dbReference>
<dbReference type="PROSITE" id="PS50011">
    <property type="entry name" value="PROTEIN_KINASE_DOM"/>
    <property type="match status" value="1"/>
</dbReference>
<evidence type="ECO:0000313" key="8">
    <source>
        <dbReference type="EMBL" id="KAF2770369.1"/>
    </source>
</evidence>
<dbReference type="EMBL" id="ML995826">
    <property type="protein sequence ID" value="KAF2770369.1"/>
    <property type="molecule type" value="Genomic_DNA"/>
</dbReference>
<evidence type="ECO:0000256" key="2">
    <source>
        <dbReference type="ARBA" id="ARBA00012425"/>
    </source>
</evidence>
<evidence type="ECO:0000313" key="9">
    <source>
        <dbReference type="Proteomes" id="UP000799436"/>
    </source>
</evidence>
<evidence type="ECO:0000256" key="6">
    <source>
        <dbReference type="ARBA" id="ARBA00048367"/>
    </source>
</evidence>